<dbReference type="Gene3D" id="1.10.287.130">
    <property type="match status" value="1"/>
</dbReference>
<dbReference type="Gene3D" id="3.30.565.10">
    <property type="entry name" value="Histidine kinase-like ATPase, C-terminal domain"/>
    <property type="match status" value="1"/>
</dbReference>
<dbReference type="OrthoDB" id="9806130at2"/>
<dbReference type="Proteomes" id="UP000094936">
    <property type="component" value="Unassembled WGS sequence"/>
</dbReference>
<evidence type="ECO:0000313" key="5">
    <source>
        <dbReference type="Proteomes" id="UP000094936"/>
    </source>
</evidence>
<dbReference type="PANTHER" id="PTHR43065">
    <property type="entry name" value="SENSOR HISTIDINE KINASE"/>
    <property type="match status" value="1"/>
</dbReference>
<keyword evidence="1" id="KW-0175">Coiled coil</keyword>
<dbReference type="InterPro" id="IPR036097">
    <property type="entry name" value="HisK_dim/P_sf"/>
</dbReference>
<dbReference type="AlphaFoldDB" id="A0A1C3EPD1"/>
<name>A0A1C3EPD1_9GAMM</name>
<feature type="domain" description="Histidine kinase" evidence="3">
    <location>
        <begin position="227"/>
        <end position="427"/>
    </location>
</feature>
<dbReference type="RefSeq" id="WP_068899920.1">
    <property type="nucleotide sequence ID" value="NZ_JBHUIF010000013.1"/>
</dbReference>
<evidence type="ECO:0000256" key="2">
    <source>
        <dbReference type="SAM" id="Phobius"/>
    </source>
</evidence>
<organism evidence="4 5">
    <name type="scientific">Veronia pacifica</name>
    <dbReference type="NCBI Taxonomy" id="1080227"/>
    <lineage>
        <taxon>Bacteria</taxon>
        <taxon>Pseudomonadati</taxon>
        <taxon>Pseudomonadota</taxon>
        <taxon>Gammaproteobacteria</taxon>
        <taxon>Vibrionales</taxon>
        <taxon>Vibrionaceae</taxon>
        <taxon>Veronia</taxon>
    </lineage>
</organism>
<accession>A0A1C3EPD1</accession>
<keyword evidence="5" id="KW-1185">Reference proteome</keyword>
<dbReference type="SMART" id="SM00387">
    <property type="entry name" value="HATPase_c"/>
    <property type="match status" value="1"/>
</dbReference>
<dbReference type="PROSITE" id="PS50109">
    <property type="entry name" value="HIS_KIN"/>
    <property type="match status" value="1"/>
</dbReference>
<sequence>MSKFPLYNPTTATLWQVTLLMQAGITCLLYFHDYPQQVVILIWLLYVSLICGIALKMTHRDKKQLNIVNTLIHAMVERDFTLRGVEVADTRLNDTVEMLNELADRLENDRRQTIEHQQLTSQLIEQLDAAVFVVNSDRQLILSNSYARRTLEPVYRDLGFADWIEVMQTNLSASTVTIDIDGNNHTFLLEADTCLLNGVRHDIYLFKQVDNVLYQQEKQALQRFVRVISHEINNTIAPVGTIARSLSKRLDKPFSRENFASGLQLINERSQYLTDFIRAYSALAKLPAPSIETVDLQLFMEDLRTIYPSLVITSEGRHTAHFDRGQVKQALCHLINNAYEAASDETSVVRLEVETTNGACFNVIDQGPGFSNLEEACTPFYTTKSSGNGIGLMLARSIAENHTGRLELRNNDDQRGANVRLCLHGSP</sequence>
<dbReference type="GO" id="GO:0000155">
    <property type="term" value="F:phosphorelay sensor kinase activity"/>
    <property type="evidence" value="ECO:0007669"/>
    <property type="project" value="InterPro"/>
</dbReference>
<dbReference type="Pfam" id="PF02518">
    <property type="entry name" value="HATPase_c"/>
    <property type="match status" value="1"/>
</dbReference>
<keyword evidence="2" id="KW-1133">Transmembrane helix</keyword>
<protein>
    <recommendedName>
        <fullName evidence="3">Histidine kinase domain-containing protein</fullName>
    </recommendedName>
</protein>
<evidence type="ECO:0000313" key="4">
    <source>
        <dbReference type="EMBL" id="ODA35062.1"/>
    </source>
</evidence>
<reference evidence="4 5" key="1">
    <citation type="submission" date="2016-05" db="EMBL/GenBank/DDBJ databases">
        <title>Genomic Taxonomy of the Vibrionaceae.</title>
        <authorList>
            <person name="Gomez-Gil B."/>
            <person name="Enciso-Ibarra J."/>
        </authorList>
    </citation>
    <scope>NUCLEOTIDE SEQUENCE [LARGE SCALE GENOMIC DNA]</scope>
    <source>
        <strain evidence="4 5">CAIM 1920</strain>
    </source>
</reference>
<feature type="transmembrane region" description="Helical" evidence="2">
    <location>
        <begin position="37"/>
        <end position="55"/>
    </location>
</feature>
<evidence type="ECO:0000259" key="3">
    <source>
        <dbReference type="PROSITE" id="PS50109"/>
    </source>
</evidence>
<feature type="transmembrane region" description="Helical" evidence="2">
    <location>
        <begin position="12"/>
        <end position="31"/>
    </location>
</feature>
<dbReference type="InterPro" id="IPR005467">
    <property type="entry name" value="His_kinase_dom"/>
</dbReference>
<dbReference type="SUPFAM" id="SSF55874">
    <property type="entry name" value="ATPase domain of HSP90 chaperone/DNA topoisomerase II/histidine kinase"/>
    <property type="match status" value="1"/>
</dbReference>
<dbReference type="SUPFAM" id="SSF47384">
    <property type="entry name" value="Homodimeric domain of signal transducing histidine kinase"/>
    <property type="match status" value="1"/>
</dbReference>
<dbReference type="STRING" id="1080227.A8L45_05125"/>
<keyword evidence="2" id="KW-0812">Transmembrane</keyword>
<feature type="coiled-coil region" evidence="1">
    <location>
        <begin position="89"/>
        <end position="116"/>
    </location>
</feature>
<gene>
    <name evidence="4" type="ORF">A8L45_05125</name>
</gene>
<dbReference type="EMBL" id="LYBM01000006">
    <property type="protein sequence ID" value="ODA35062.1"/>
    <property type="molecule type" value="Genomic_DNA"/>
</dbReference>
<keyword evidence="2" id="KW-0472">Membrane</keyword>
<evidence type="ECO:0000256" key="1">
    <source>
        <dbReference type="SAM" id="Coils"/>
    </source>
</evidence>
<proteinExistence type="predicted"/>
<dbReference type="InterPro" id="IPR036890">
    <property type="entry name" value="HATPase_C_sf"/>
</dbReference>
<comment type="caution">
    <text evidence="4">The sequence shown here is derived from an EMBL/GenBank/DDBJ whole genome shotgun (WGS) entry which is preliminary data.</text>
</comment>
<dbReference type="InterPro" id="IPR003594">
    <property type="entry name" value="HATPase_dom"/>
</dbReference>
<dbReference type="PANTHER" id="PTHR43065:SF51">
    <property type="entry name" value="HISTIDINE KINASE"/>
    <property type="match status" value="1"/>
</dbReference>